<accession>A0A1G5DWS1</accession>
<sequence length="164" mass="18634">MLAKEIYNAINCPKDDKGLVDIRAWNGTLDAELYFIGFWVNRGSCSLEIIDLISSLHGKNVVFFGTCGLGDSYEYHKVLEQNARAWLAADNNFLGSFFCLGKMRSEIRNKYESLRGTCEDVQIEIMLSMLDDASSHPDNRDLLQIRLFTDEVLVKSENYTAAYI</sequence>
<dbReference type="EMBL" id="FMUR01000009">
    <property type="protein sequence ID" value="SCY18940.1"/>
    <property type="molecule type" value="Genomic_DNA"/>
</dbReference>
<dbReference type="GO" id="GO:0010181">
    <property type="term" value="F:FMN binding"/>
    <property type="evidence" value="ECO:0007669"/>
    <property type="project" value="InterPro"/>
</dbReference>
<protein>
    <submittedName>
        <fullName evidence="2">Flavodoxin domain-containing protein</fullName>
    </submittedName>
</protein>
<dbReference type="Pfam" id="PF12641">
    <property type="entry name" value="Flavodoxin_3"/>
    <property type="match status" value="1"/>
</dbReference>
<dbReference type="Proteomes" id="UP000183047">
    <property type="component" value="Unassembled WGS sequence"/>
</dbReference>
<dbReference type="GO" id="GO:0016651">
    <property type="term" value="F:oxidoreductase activity, acting on NAD(P)H"/>
    <property type="evidence" value="ECO:0007669"/>
    <property type="project" value="UniProtKB-ARBA"/>
</dbReference>
<evidence type="ECO:0000259" key="1">
    <source>
        <dbReference type="Pfam" id="PF12641"/>
    </source>
</evidence>
<evidence type="ECO:0000313" key="2">
    <source>
        <dbReference type="EMBL" id="SCY18940.1"/>
    </source>
</evidence>
<organism evidence="2 3">
    <name type="scientific">Butyrivibrio hungatei</name>
    <dbReference type="NCBI Taxonomy" id="185008"/>
    <lineage>
        <taxon>Bacteria</taxon>
        <taxon>Bacillati</taxon>
        <taxon>Bacillota</taxon>
        <taxon>Clostridia</taxon>
        <taxon>Lachnospirales</taxon>
        <taxon>Lachnospiraceae</taxon>
        <taxon>Butyrivibrio</taxon>
    </lineage>
</organism>
<gene>
    <name evidence="2" type="ORF">SAMN02910451_01688</name>
</gene>
<proteinExistence type="predicted"/>
<keyword evidence="3" id="KW-1185">Reference proteome</keyword>
<name>A0A1G5DWS1_9FIRM</name>
<dbReference type="AlphaFoldDB" id="A0A1G5DWS1"/>
<dbReference type="InterPro" id="IPR008254">
    <property type="entry name" value="Flavodoxin/NO_synth"/>
</dbReference>
<feature type="domain" description="Flavodoxin-like" evidence="1">
    <location>
        <begin position="1"/>
        <end position="148"/>
    </location>
</feature>
<evidence type="ECO:0000313" key="3">
    <source>
        <dbReference type="Proteomes" id="UP000183047"/>
    </source>
</evidence>
<reference evidence="3" key="1">
    <citation type="submission" date="2016-10" db="EMBL/GenBank/DDBJ databases">
        <authorList>
            <person name="Varghese N."/>
            <person name="Submissions S."/>
        </authorList>
    </citation>
    <scope>NUCLEOTIDE SEQUENCE [LARGE SCALE GENOMIC DNA]</scope>
    <source>
        <strain evidence="3">XBD2006</strain>
    </source>
</reference>